<accession>A0A830ZXC1</accession>
<comment type="caution">
    <text evidence="1">The sequence shown here is derived from an EMBL/GenBank/DDBJ whole genome shotgun (WGS) entry which is preliminary data.</text>
</comment>
<dbReference type="EMBL" id="CAPB01000002">
    <property type="protein sequence ID" value="CCO92028.1"/>
    <property type="molecule type" value="Genomic_DNA"/>
</dbReference>
<sequence>MSPACSLNPFAGYRQPSLVPTSELALGTGRPM</sequence>
<evidence type="ECO:0000313" key="2">
    <source>
        <dbReference type="Proteomes" id="UP000013111"/>
    </source>
</evidence>
<dbReference type="Proteomes" id="UP000013111">
    <property type="component" value="Unassembled WGS sequence"/>
</dbReference>
<gene>
    <name evidence="1" type="ORF">BN437_0047</name>
</gene>
<protein>
    <submittedName>
        <fullName evidence="1">Uncharacterized protein</fullName>
    </submittedName>
</protein>
<reference evidence="1 2" key="2">
    <citation type="submission" date="2013-04" db="EMBL/GenBank/DDBJ databases">
        <title>Comparative genomics of 12 strains of Erwinia amylovora identifies a pan-genome with a large conserved core and provides insights into host specificity.</title>
        <authorList>
            <person name="Mann R.A."/>
            <person name="Smits T.H.M."/>
            <person name="Buehlmann A."/>
            <person name="Blom J."/>
            <person name="Goesmann A."/>
            <person name="Frey J.E."/>
            <person name="Plummer K.M."/>
            <person name="Beer S.V."/>
            <person name="Luck J."/>
            <person name="Duffy B."/>
            <person name="Rodoni B."/>
        </authorList>
    </citation>
    <scope>NUCLEOTIDE SEQUENCE [LARGE SCALE GENOMIC DNA]</scope>
    <source>
        <strain evidence="2">CFBP 1232</strain>
    </source>
</reference>
<evidence type="ECO:0000313" key="1">
    <source>
        <dbReference type="EMBL" id="CCO92028.1"/>
    </source>
</evidence>
<organism evidence="1 2">
    <name type="scientific">Erwinia amylovora NBRC 12687 = CFBP 1232</name>
    <dbReference type="NCBI Taxonomy" id="1219359"/>
    <lineage>
        <taxon>Bacteria</taxon>
        <taxon>Pseudomonadati</taxon>
        <taxon>Pseudomonadota</taxon>
        <taxon>Gammaproteobacteria</taxon>
        <taxon>Enterobacterales</taxon>
        <taxon>Erwiniaceae</taxon>
        <taxon>Erwinia</taxon>
    </lineage>
</organism>
<reference evidence="1 2" key="1">
    <citation type="submission" date="2012-11" db="EMBL/GenBank/DDBJ databases">
        <authorList>
            <person name="Linke B."/>
        </authorList>
    </citation>
    <scope>NUCLEOTIDE SEQUENCE [LARGE SCALE GENOMIC DNA]</scope>
    <source>
        <strain evidence="2">CFBP 1232</strain>
    </source>
</reference>
<dbReference type="AlphaFoldDB" id="A0A830ZXC1"/>
<proteinExistence type="predicted"/>
<name>A0A830ZXC1_ERWAM</name>